<keyword evidence="1" id="KW-1133">Transmembrane helix</keyword>
<name>C0XUX1_CORLD</name>
<keyword evidence="4" id="KW-1185">Reference proteome</keyword>
<reference evidence="3" key="1">
    <citation type="submission" date="2009-01" db="EMBL/GenBank/DDBJ databases">
        <authorList>
            <person name="Qin X."/>
            <person name="Bachman B."/>
            <person name="Battles P."/>
            <person name="Bell A."/>
            <person name="Bess C."/>
            <person name="Bickham C."/>
            <person name="Chaboub L."/>
            <person name="Chen D."/>
            <person name="Coyle M."/>
            <person name="Deiros D.R."/>
            <person name="Dinh H."/>
            <person name="Forbes L."/>
            <person name="Fowler G."/>
            <person name="Francisco L."/>
            <person name="Fu Q."/>
            <person name="Gubbala S."/>
            <person name="Hale W."/>
            <person name="Han Y."/>
            <person name="Hemphill L."/>
            <person name="Highlander S.K."/>
            <person name="Hirani K."/>
            <person name="Hogues M."/>
            <person name="Jackson L."/>
            <person name="Jakkamsetti A."/>
            <person name="Javaid M."/>
            <person name="Jiang H."/>
            <person name="Korchina V."/>
            <person name="Kovar C."/>
            <person name="Lara F."/>
            <person name="Lee S."/>
            <person name="Mata R."/>
            <person name="Mathew T."/>
            <person name="Moen C."/>
            <person name="Morales K."/>
            <person name="Munidasa M."/>
            <person name="Nazareth L."/>
            <person name="Ngo R."/>
            <person name="Nguyen L."/>
            <person name="Okwuonu G."/>
            <person name="Ongeri F."/>
            <person name="Patil S."/>
            <person name="Petrosino J."/>
            <person name="Pham C."/>
            <person name="Pham P."/>
            <person name="Pu L.-L."/>
            <person name="Puazo M."/>
            <person name="Raj R."/>
            <person name="Reid J."/>
            <person name="Rouhana J."/>
            <person name="Saada N."/>
            <person name="Shang Y."/>
            <person name="Simmons D."/>
            <person name="Thornton R."/>
            <person name="Warren J."/>
            <person name="Weissenberger G."/>
            <person name="Zhang J."/>
            <person name="Zhang L."/>
            <person name="Zhou C."/>
            <person name="Zhu D."/>
            <person name="Muzny D."/>
            <person name="Worley K."/>
            <person name="Gibbs R."/>
        </authorList>
    </citation>
    <scope>NUCLEOTIDE SEQUENCE [LARGE SCALE GENOMIC DNA]</scope>
    <source>
        <strain evidence="3">DSM 44291</strain>
    </source>
</reference>
<dbReference type="EMBL" id="ACHJ01000170">
    <property type="protein sequence ID" value="EEI15907.1"/>
    <property type="molecule type" value="Genomic_DNA"/>
</dbReference>
<proteinExistence type="predicted"/>
<keyword evidence="1" id="KW-0472">Membrane</keyword>
<evidence type="ECO:0000313" key="4">
    <source>
        <dbReference type="Proteomes" id="UP000006196"/>
    </source>
</evidence>
<dbReference type="AlphaFoldDB" id="C0XUX1"/>
<sequence>PRREAEQVREEILRAAGSAGGGAAAQEDYLVAPIPIRRSLIGTALRLTTVAAAAWTVISLLTSVSVAAAVPVLVGVLPVIWRMVDQSWRFSSTLDSGVVNLTYGLANRRRQAVPLDRIHAVKLSQPVLWRPLGWWEVTVNVAGYATTGARAGTLTLLPVGSLEQALEVVAALSPAPCTAPCPAPDPATAEVGMRSPRRARWVSPVDWKRQTVTLEGGVAVVTYGAVSRRYVFVEIPHIQELTYTQGPVQRWLRLAHVRLDLVPGPVKATVRDLEEDHARELVDKLRARNLPG</sequence>
<accession>C0XUX1</accession>
<organism evidence="3 4">
    <name type="scientific">Corynebacterium lipophiloflavum (strain ATCC 700352 / DSM 44291 / CCUG 37336 / JCM 10383 / DMMZ 1944)</name>
    <dbReference type="NCBI Taxonomy" id="525263"/>
    <lineage>
        <taxon>Bacteria</taxon>
        <taxon>Bacillati</taxon>
        <taxon>Actinomycetota</taxon>
        <taxon>Actinomycetes</taxon>
        <taxon>Mycobacteriales</taxon>
        <taxon>Corynebacteriaceae</taxon>
        <taxon>Corynebacterium</taxon>
    </lineage>
</organism>
<feature type="domain" description="YdbS-like PH" evidence="2">
    <location>
        <begin position="207"/>
        <end position="284"/>
    </location>
</feature>
<dbReference type="PANTHER" id="PTHR34473">
    <property type="entry name" value="UPF0699 TRANSMEMBRANE PROTEIN YDBS"/>
    <property type="match status" value="1"/>
</dbReference>
<dbReference type="RefSeq" id="WP_006839534.1">
    <property type="nucleotide sequence ID" value="NZ_GG667191.1"/>
</dbReference>
<feature type="transmembrane region" description="Helical" evidence="1">
    <location>
        <begin position="52"/>
        <end position="81"/>
    </location>
</feature>
<dbReference type="Pfam" id="PF03703">
    <property type="entry name" value="bPH_2"/>
    <property type="match status" value="2"/>
</dbReference>
<evidence type="ECO:0000313" key="3">
    <source>
        <dbReference type="EMBL" id="EEI15907.1"/>
    </source>
</evidence>
<dbReference type="InterPro" id="IPR005182">
    <property type="entry name" value="YdbS-like_PH"/>
</dbReference>
<dbReference type="PANTHER" id="PTHR34473:SF2">
    <property type="entry name" value="UPF0699 TRANSMEMBRANE PROTEIN YDBT"/>
    <property type="match status" value="1"/>
</dbReference>
<dbReference type="Proteomes" id="UP000006196">
    <property type="component" value="Unassembled WGS sequence"/>
</dbReference>
<dbReference type="eggNOG" id="COG3428">
    <property type="taxonomic scope" value="Bacteria"/>
</dbReference>
<feature type="domain" description="YdbS-like PH" evidence="2">
    <location>
        <begin position="92"/>
        <end position="165"/>
    </location>
</feature>
<dbReference type="STRING" id="525263.HMPREF0298_2241"/>
<evidence type="ECO:0000259" key="2">
    <source>
        <dbReference type="Pfam" id="PF03703"/>
    </source>
</evidence>
<feature type="non-terminal residue" evidence="3">
    <location>
        <position position="1"/>
    </location>
</feature>
<gene>
    <name evidence="3" type="ORF">HMPREF0298_2241</name>
</gene>
<dbReference type="HOGENOM" id="CLU_951573_0_0_11"/>
<comment type="caution">
    <text evidence="3">The sequence shown here is derived from an EMBL/GenBank/DDBJ whole genome shotgun (WGS) entry which is preliminary data.</text>
</comment>
<evidence type="ECO:0000256" key="1">
    <source>
        <dbReference type="SAM" id="Phobius"/>
    </source>
</evidence>
<protein>
    <recommendedName>
        <fullName evidence="2">YdbS-like PH domain-containing protein</fullName>
    </recommendedName>
</protein>
<keyword evidence="1" id="KW-0812">Transmembrane</keyword>